<name>A0A8C5MDB0_9ANUR</name>
<evidence type="ECO:0000313" key="4">
    <source>
        <dbReference type="Proteomes" id="UP000694569"/>
    </source>
</evidence>
<dbReference type="OrthoDB" id="29523at2759"/>
<accession>A0A8C5MDB0</accession>
<sequence length="358" mass="40914">MAMLAEPRRKQKWSVDPRNSAWSKDESKFGQKMLEKMGWSKGKGLGAQEQGSTDHIKVQVKNNTFGLGVSVNHEDNWIAHQDDFNQILAELNNCHSTTCSEVPSGDEKKSFNLEEKSKSSKKRVHYMKFAKGKDLSSRTDTDLACIFGKREKTKRKAPEVTEEPEAPSEEQDERQSPTQELESGNTVTSTLSVNEYFAKRMAELKKSQAHRSQSSTRKVEECQADSTESPSEDASTKKSRKKKRNRKNGYIQDDFSVAADAVDNIADEDDQNATEGRERRKKSKKSKTKELHDEDTECVGEREEDDYVGEVSDEKKKNKKRKKKNRKERRASPELIEEDDSPTQIEEPKQKKKKKQSC</sequence>
<dbReference type="PROSITE" id="PS50174">
    <property type="entry name" value="G_PATCH"/>
    <property type="match status" value="1"/>
</dbReference>
<feature type="compositionally biased region" description="Acidic residues" evidence="1">
    <location>
        <begin position="160"/>
        <end position="172"/>
    </location>
</feature>
<feature type="compositionally biased region" description="Polar residues" evidence="1">
    <location>
        <begin position="176"/>
        <end position="193"/>
    </location>
</feature>
<evidence type="ECO:0000256" key="1">
    <source>
        <dbReference type="SAM" id="MobiDB-lite"/>
    </source>
</evidence>
<reference evidence="3" key="2">
    <citation type="submission" date="2025-09" db="UniProtKB">
        <authorList>
            <consortium name="Ensembl"/>
        </authorList>
    </citation>
    <scope>IDENTIFICATION</scope>
</reference>
<feature type="compositionally biased region" description="Basic and acidic residues" evidence="1">
    <location>
        <begin position="197"/>
        <end position="206"/>
    </location>
</feature>
<dbReference type="GO" id="GO:0010521">
    <property type="term" value="F:telomerase inhibitor activity"/>
    <property type="evidence" value="ECO:0007669"/>
    <property type="project" value="TreeGrafter"/>
</dbReference>
<feature type="compositionally biased region" description="Basic residues" evidence="1">
    <location>
        <begin position="237"/>
        <end position="247"/>
    </location>
</feature>
<feature type="domain" description="G-patch" evidence="2">
    <location>
        <begin position="26"/>
        <end position="72"/>
    </location>
</feature>
<dbReference type="Proteomes" id="UP000694569">
    <property type="component" value="Unplaced"/>
</dbReference>
<dbReference type="PANTHER" id="PTHR23149">
    <property type="entry name" value="G PATCH DOMAIN CONTAINING PROTEIN"/>
    <property type="match status" value="1"/>
</dbReference>
<evidence type="ECO:0000259" key="2">
    <source>
        <dbReference type="PROSITE" id="PS50174"/>
    </source>
</evidence>
<feature type="compositionally biased region" description="Acidic residues" evidence="1">
    <location>
        <begin position="293"/>
        <end position="308"/>
    </location>
</feature>
<feature type="region of interest" description="Disordered" evidence="1">
    <location>
        <begin position="1"/>
        <end position="27"/>
    </location>
</feature>
<feature type="compositionally biased region" description="Polar residues" evidence="1">
    <location>
        <begin position="224"/>
        <end position="233"/>
    </location>
</feature>
<keyword evidence="4" id="KW-1185">Reference proteome</keyword>
<dbReference type="Ensembl" id="ENSLLET00000012919.1">
    <property type="protein sequence ID" value="ENSLLEP00000012432.1"/>
    <property type="gene ID" value="ENSLLEG00000007890.1"/>
</dbReference>
<dbReference type="GeneTree" id="ENSGT00450000040279"/>
<dbReference type="Pfam" id="PF01585">
    <property type="entry name" value="G-patch"/>
    <property type="match status" value="1"/>
</dbReference>
<dbReference type="InterPro" id="IPR050656">
    <property type="entry name" value="PINX1"/>
</dbReference>
<reference evidence="3" key="1">
    <citation type="submission" date="2025-08" db="UniProtKB">
        <authorList>
            <consortium name="Ensembl"/>
        </authorList>
    </citation>
    <scope>IDENTIFICATION</scope>
</reference>
<feature type="region of interest" description="Disordered" evidence="1">
    <location>
        <begin position="152"/>
        <end position="358"/>
    </location>
</feature>
<dbReference type="GO" id="GO:0003676">
    <property type="term" value="F:nucleic acid binding"/>
    <property type="evidence" value="ECO:0007669"/>
    <property type="project" value="InterPro"/>
</dbReference>
<dbReference type="InterPro" id="IPR000467">
    <property type="entry name" value="G_patch_dom"/>
</dbReference>
<dbReference type="SMART" id="SM00443">
    <property type="entry name" value="G_patch"/>
    <property type="match status" value="1"/>
</dbReference>
<organism evidence="3 4">
    <name type="scientific">Leptobrachium leishanense</name>
    <name type="common">Leishan spiny toad</name>
    <dbReference type="NCBI Taxonomy" id="445787"/>
    <lineage>
        <taxon>Eukaryota</taxon>
        <taxon>Metazoa</taxon>
        <taxon>Chordata</taxon>
        <taxon>Craniata</taxon>
        <taxon>Vertebrata</taxon>
        <taxon>Euteleostomi</taxon>
        <taxon>Amphibia</taxon>
        <taxon>Batrachia</taxon>
        <taxon>Anura</taxon>
        <taxon>Pelobatoidea</taxon>
        <taxon>Megophryidae</taxon>
        <taxon>Leptobrachium</taxon>
    </lineage>
</organism>
<dbReference type="PANTHER" id="PTHR23149:SF27">
    <property type="entry name" value="PIN2_TERF1-INTERACTING TELOMERASE INHIBITOR 1"/>
    <property type="match status" value="1"/>
</dbReference>
<dbReference type="AlphaFoldDB" id="A0A8C5MDB0"/>
<proteinExistence type="predicted"/>
<protein>
    <recommendedName>
        <fullName evidence="2">G-patch domain-containing protein</fullName>
    </recommendedName>
</protein>
<evidence type="ECO:0000313" key="3">
    <source>
        <dbReference type="Ensembl" id="ENSLLEP00000012432.1"/>
    </source>
</evidence>
<feature type="compositionally biased region" description="Basic residues" evidence="1">
    <location>
        <begin position="317"/>
        <end position="329"/>
    </location>
</feature>
<dbReference type="GO" id="GO:0005730">
    <property type="term" value="C:nucleolus"/>
    <property type="evidence" value="ECO:0007669"/>
    <property type="project" value="TreeGrafter"/>
</dbReference>